<dbReference type="InterPro" id="IPR001986">
    <property type="entry name" value="Enolpyruvate_Tfrase_dom"/>
</dbReference>
<evidence type="ECO:0000256" key="2">
    <source>
        <dbReference type="ARBA" id="ARBA00009948"/>
    </source>
</evidence>
<dbReference type="Gene3D" id="3.65.10.10">
    <property type="entry name" value="Enolpyruvate transferase domain"/>
    <property type="match status" value="2"/>
</dbReference>
<feature type="binding site" evidence="7">
    <location>
        <position position="27"/>
    </location>
    <ligand>
        <name>3-phosphoshikimate</name>
        <dbReference type="ChEBI" id="CHEBI:145989"/>
    </ligand>
</feature>
<dbReference type="eggNOG" id="arCOG04134">
    <property type="taxonomic scope" value="Archaea"/>
</dbReference>
<accession>E1RGD0</accession>
<dbReference type="NCBIfam" id="TIGR01356">
    <property type="entry name" value="aroA"/>
    <property type="match status" value="1"/>
</dbReference>
<dbReference type="AlphaFoldDB" id="E1RGD0"/>
<feature type="active site" description="Proton acceptor" evidence="7">
    <location>
        <position position="310"/>
    </location>
</feature>
<dbReference type="CDD" id="cd01556">
    <property type="entry name" value="EPSP_synthase"/>
    <property type="match status" value="1"/>
</dbReference>
<dbReference type="Pfam" id="PF00275">
    <property type="entry name" value="EPSP_synthase"/>
    <property type="match status" value="1"/>
</dbReference>
<comment type="pathway">
    <text evidence="1">Metabolic intermediate biosynthesis; chorismate biosynthesis; chorismate from D-erythrose 4-phosphate and phosphoenolpyruvate: step 6/7.</text>
</comment>
<feature type="binding site" evidence="7">
    <location>
        <position position="168"/>
    </location>
    <ligand>
        <name>3-phosphoshikimate</name>
        <dbReference type="ChEBI" id="CHEBI:145989"/>
    </ligand>
</feature>
<keyword evidence="4 7" id="KW-0808">Transferase</keyword>
<name>E1RGD0_METP4</name>
<dbReference type="EMBL" id="CP002117">
    <property type="protein sequence ID" value="ADN37444.1"/>
    <property type="molecule type" value="Genomic_DNA"/>
</dbReference>
<feature type="binding site" evidence="7">
    <location>
        <position position="195"/>
    </location>
    <ligand>
        <name>3-phosphoshikimate</name>
        <dbReference type="ChEBI" id="CHEBI:145989"/>
    </ligand>
</feature>
<feature type="binding site" evidence="7">
    <location>
        <position position="22"/>
    </location>
    <ligand>
        <name>3-phosphoshikimate</name>
        <dbReference type="ChEBI" id="CHEBI:145989"/>
    </ligand>
</feature>
<dbReference type="PIRSF" id="PIRSF000505">
    <property type="entry name" value="EPSPS"/>
    <property type="match status" value="1"/>
</dbReference>
<keyword evidence="3 7" id="KW-0028">Amino-acid biosynthesis</keyword>
<dbReference type="SUPFAM" id="SSF55205">
    <property type="entry name" value="EPT/RTPC-like"/>
    <property type="match status" value="1"/>
</dbReference>
<dbReference type="PANTHER" id="PTHR21090">
    <property type="entry name" value="AROM/DEHYDROQUINATE SYNTHASE"/>
    <property type="match status" value="1"/>
</dbReference>
<comment type="subcellular location">
    <subcellularLocation>
        <location evidence="7">Cytoplasm</location>
    </subcellularLocation>
</comment>
<dbReference type="PANTHER" id="PTHR21090:SF5">
    <property type="entry name" value="PENTAFUNCTIONAL AROM POLYPEPTIDE"/>
    <property type="match status" value="1"/>
</dbReference>
<dbReference type="InterPro" id="IPR013792">
    <property type="entry name" value="RNA3'P_cycl/enolpyr_Trfase_a/b"/>
</dbReference>
<dbReference type="Proteomes" id="UP000006565">
    <property type="component" value="Chromosome"/>
</dbReference>
<dbReference type="KEGG" id="mpi:Mpet_2701"/>
<dbReference type="InterPro" id="IPR006264">
    <property type="entry name" value="EPSP_synthase"/>
</dbReference>
<comment type="catalytic activity">
    <reaction evidence="6">
        <text>3-phosphoshikimate + phosphoenolpyruvate = 5-O-(1-carboxyvinyl)-3-phosphoshikimate + phosphate</text>
        <dbReference type="Rhea" id="RHEA:21256"/>
        <dbReference type="ChEBI" id="CHEBI:43474"/>
        <dbReference type="ChEBI" id="CHEBI:57701"/>
        <dbReference type="ChEBI" id="CHEBI:58702"/>
        <dbReference type="ChEBI" id="CHEBI:145989"/>
        <dbReference type="EC" id="2.5.1.19"/>
    </reaction>
    <physiologicalReaction direction="left-to-right" evidence="6">
        <dbReference type="Rhea" id="RHEA:21257"/>
    </physiologicalReaction>
</comment>
<dbReference type="STRING" id="679926.Mpet_2701"/>
<dbReference type="GO" id="GO:0003866">
    <property type="term" value="F:3-phosphoshikimate 1-carboxyvinyltransferase activity"/>
    <property type="evidence" value="ECO:0007669"/>
    <property type="project" value="UniProtKB-UniRule"/>
</dbReference>
<comment type="subunit">
    <text evidence="7">Monomer.</text>
</comment>
<evidence type="ECO:0000256" key="3">
    <source>
        <dbReference type="ARBA" id="ARBA00022605"/>
    </source>
</evidence>
<feature type="binding site" evidence="7">
    <location>
        <position position="122"/>
    </location>
    <ligand>
        <name>phosphoenolpyruvate</name>
        <dbReference type="ChEBI" id="CHEBI:58702"/>
    </ligand>
</feature>
<dbReference type="RefSeq" id="WP_013330617.1">
    <property type="nucleotide sequence ID" value="NC_014507.1"/>
</dbReference>
<comment type="function">
    <text evidence="7">Catalyzes the transfer of the enolpyruvyl moiety of phosphoenolpyruvate (PEP) to the 5-hydroxyl of shikimate-3-phosphate (S3P) to produce enolpyruvyl shikimate-3-phosphate and inorganic phosphate.</text>
</comment>
<feature type="binding site" evidence="7">
    <location>
        <position position="169"/>
    </location>
    <ligand>
        <name>phosphoenolpyruvate</name>
        <dbReference type="ChEBI" id="CHEBI:58702"/>
    </ligand>
</feature>
<feature type="binding site" evidence="7">
    <location>
        <position position="341"/>
    </location>
    <ligand>
        <name>phosphoenolpyruvate</name>
        <dbReference type="ChEBI" id="CHEBI:58702"/>
    </ligand>
</feature>
<keyword evidence="10" id="KW-1185">Reference proteome</keyword>
<dbReference type="HAMAP" id="MF_00210">
    <property type="entry name" value="EPSP_synth"/>
    <property type="match status" value="1"/>
</dbReference>
<evidence type="ECO:0000256" key="4">
    <source>
        <dbReference type="ARBA" id="ARBA00022679"/>
    </source>
</evidence>
<evidence type="ECO:0000313" key="9">
    <source>
        <dbReference type="EMBL" id="ADN37444.1"/>
    </source>
</evidence>
<feature type="binding site" evidence="7">
    <location>
        <position position="94"/>
    </location>
    <ligand>
        <name>phosphoenolpyruvate</name>
        <dbReference type="ChEBI" id="CHEBI:58702"/>
    </ligand>
</feature>
<dbReference type="HOGENOM" id="CLU_024321_0_0_2"/>
<dbReference type="GO" id="GO:0009423">
    <property type="term" value="P:chorismate biosynthetic process"/>
    <property type="evidence" value="ECO:0007669"/>
    <property type="project" value="UniProtKB-UniRule"/>
</dbReference>
<organism evidence="9 10">
    <name type="scientific">Methanolacinia petrolearia (strain DSM 11571 / OCM 486 / SEBR 4847)</name>
    <name type="common">Methanoplanus petrolearius</name>
    <dbReference type="NCBI Taxonomy" id="679926"/>
    <lineage>
        <taxon>Archaea</taxon>
        <taxon>Methanobacteriati</taxon>
        <taxon>Methanobacteriota</taxon>
        <taxon>Stenosarchaea group</taxon>
        <taxon>Methanomicrobia</taxon>
        <taxon>Methanomicrobiales</taxon>
        <taxon>Methanomicrobiaceae</taxon>
        <taxon>Methanolacinia</taxon>
    </lineage>
</organism>
<feature type="domain" description="Enolpyruvate transferase" evidence="8">
    <location>
        <begin position="14"/>
        <end position="418"/>
    </location>
</feature>
<sequence>MDGIVINRHRDVDLTFSAPPSKSYTHRALFCAALADGISIIENPLYSGDTEVTCRALGQLGVRTERTADGIIVDGCGGVMPPGGDVTIDCEGSGTSLRFLATFALLYPGRVTLTGSPRMKERPVGELTGALREIGGDIRFTERPGFPPVEISGELSGGSVSIDASKSSQFISSMLIPAPYAEDPVDIIPEGHVASESYLDITVDVMEKFGAAVERMPDGGFHVPSGAYVPRDYRVEGDYSSASYLFAIAAICGGTVTVNNLNPDSVQGDTAFAGALASMGCRVTKDAGSVTVTRKGPLSGVDIDMSSSPDTVQTLAAVAVFADSPTRITGVSHLIYKESDRIGAIGRMVEGCGAGFEYNDNEGEIVITPGKIHGFVLDPVDDHRTAMSGAVIGLGAGGVTIKDPECVGKSYPGFWDELRRAGL</sequence>
<proteinExistence type="inferred from homology"/>
<comment type="similarity">
    <text evidence="2 7">Belongs to the EPSP synthase family.</text>
</comment>
<protein>
    <recommendedName>
        <fullName evidence="7">3-phosphoshikimate 1-carboxyvinyltransferase</fullName>
        <ecNumber evidence="7">2.5.1.19</ecNumber>
    </recommendedName>
    <alternativeName>
        <fullName evidence="7">5-enolpyruvylshikimate-3-phosphate synthase</fullName>
        <shortName evidence="7">EPSP synthase</shortName>
        <shortName evidence="7">EPSPS</shortName>
    </alternativeName>
</protein>
<evidence type="ECO:0000256" key="5">
    <source>
        <dbReference type="ARBA" id="ARBA00023141"/>
    </source>
</evidence>
<feature type="binding site" evidence="7">
    <location>
        <position position="384"/>
    </location>
    <ligand>
        <name>phosphoenolpyruvate</name>
        <dbReference type="ChEBI" id="CHEBI:58702"/>
    </ligand>
</feature>
<dbReference type="GO" id="GO:0008652">
    <property type="term" value="P:amino acid biosynthetic process"/>
    <property type="evidence" value="ECO:0007669"/>
    <property type="project" value="UniProtKB-KW"/>
</dbReference>
<evidence type="ECO:0000256" key="7">
    <source>
        <dbReference type="HAMAP-Rule" id="MF_00210"/>
    </source>
</evidence>
<dbReference type="GeneID" id="9745196"/>
<dbReference type="GO" id="GO:0005737">
    <property type="term" value="C:cytoplasm"/>
    <property type="evidence" value="ECO:0007669"/>
    <property type="project" value="UniProtKB-SubCell"/>
</dbReference>
<feature type="binding site" evidence="7">
    <location>
        <position position="23"/>
    </location>
    <ligand>
        <name>3-phosphoshikimate</name>
        <dbReference type="ChEBI" id="CHEBI:145989"/>
    </ligand>
</feature>
<comment type="caution">
    <text evidence="7">Lacks conserved residue(s) required for the propagation of feature annotation.</text>
</comment>
<feature type="binding site" evidence="7">
    <location>
        <position position="167"/>
    </location>
    <ligand>
        <name>3-phosphoshikimate</name>
        <dbReference type="ChEBI" id="CHEBI:145989"/>
    </ligand>
</feature>
<dbReference type="UniPathway" id="UPA00053">
    <property type="reaction ID" value="UER00089"/>
</dbReference>
<feature type="binding site" evidence="7">
    <location>
        <position position="310"/>
    </location>
    <ligand>
        <name>3-phosphoshikimate</name>
        <dbReference type="ChEBI" id="CHEBI:145989"/>
    </ligand>
</feature>
<evidence type="ECO:0000259" key="8">
    <source>
        <dbReference type="Pfam" id="PF00275"/>
    </source>
</evidence>
<evidence type="ECO:0000256" key="1">
    <source>
        <dbReference type="ARBA" id="ARBA00004811"/>
    </source>
</evidence>
<gene>
    <name evidence="7" type="primary">aroA</name>
    <name evidence="9" type="ordered locus">Mpet_2701</name>
</gene>
<dbReference type="OrthoDB" id="43788at2157"/>
<evidence type="ECO:0000313" key="10">
    <source>
        <dbReference type="Proteomes" id="UP000006565"/>
    </source>
</evidence>
<feature type="binding site" evidence="7">
    <location>
        <position position="169"/>
    </location>
    <ligand>
        <name>3-phosphoshikimate</name>
        <dbReference type="ChEBI" id="CHEBI:145989"/>
    </ligand>
</feature>
<dbReference type="EC" id="2.5.1.19" evidence="7"/>
<reference evidence="9 10" key="1">
    <citation type="journal article" date="2010" name="Stand. Genomic Sci.">
        <title>Complete genome sequence of Methanoplanus petrolearius type strain (SEBR 4847).</title>
        <authorList>
            <person name="Brambilla E."/>
            <person name="Djao O.D."/>
            <person name="Daligault H."/>
            <person name="Lapidus A."/>
            <person name="Lucas S."/>
            <person name="Hammon N."/>
            <person name="Nolan M."/>
            <person name="Tice H."/>
            <person name="Cheng J.F."/>
            <person name="Han C."/>
            <person name="Tapia R."/>
            <person name="Goodwin L."/>
            <person name="Pitluck S."/>
            <person name="Liolios K."/>
            <person name="Ivanova N."/>
            <person name="Mavromatis K."/>
            <person name="Mikhailova N."/>
            <person name="Pati A."/>
            <person name="Chen A."/>
            <person name="Palaniappan K."/>
            <person name="Land M."/>
            <person name="Hauser L."/>
            <person name="Chang Y.J."/>
            <person name="Jeffries C.D."/>
            <person name="Rohde M."/>
            <person name="Spring S."/>
            <person name="Sikorski J."/>
            <person name="Goker M."/>
            <person name="Woyke T."/>
            <person name="Bristow J."/>
            <person name="Eisen J.A."/>
            <person name="Markowitz V."/>
            <person name="Hugenholtz P."/>
            <person name="Kyrpides N.C."/>
            <person name="Klenk H.P."/>
        </authorList>
    </citation>
    <scope>NUCLEOTIDE SEQUENCE [LARGE SCALE GENOMIC DNA]</scope>
    <source>
        <strain evidence="10">DSM 11571 / OCM 486 / SEBR 4847</strain>
    </source>
</reference>
<feature type="binding site" evidence="7">
    <location>
        <position position="409"/>
    </location>
    <ligand>
        <name>phosphoenolpyruvate</name>
        <dbReference type="ChEBI" id="CHEBI:58702"/>
    </ligand>
</feature>
<feature type="binding site" evidence="7">
    <location>
        <position position="337"/>
    </location>
    <ligand>
        <name>3-phosphoshikimate</name>
        <dbReference type="ChEBI" id="CHEBI:145989"/>
    </ligand>
</feature>
<keyword evidence="5 7" id="KW-0057">Aromatic amino acid biosynthesis</keyword>
<dbReference type="GO" id="GO:0009073">
    <property type="term" value="P:aromatic amino acid family biosynthetic process"/>
    <property type="evidence" value="ECO:0007669"/>
    <property type="project" value="UniProtKB-KW"/>
</dbReference>
<dbReference type="InterPro" id="IPR036968">
    <property type="entry name" value="Enolpyruvate_Tfrase_sf"/>
</dbReference>
<keyword evidence="7" id="KW-0963">Cytoplasm</keyword>
<evidence type="ECO:0000256" key="6">
    <source>
        <dbReference type="ARBA" id="ARBA00044633"/>
    </source>
</evidence>
<feature type="binding site" evidence="7">
    <location>
        <position position="22"/>
    </location>
    <ligand>
        <name>phosphoenolpyruvate</name>
        <dbReference type="ChEBI" id="CHEBI:58702"/>
    </ligand>
</feature>